<evidence type="ECO:0000313" key="2">
    <source>
        <dbReference type="EMBL" id="SFZ70476.1"/>
    </source>
</evidence>
<proteinExistence type="predicted"/>
<dbReference type="SMR" id="A0A1M4NFS6"/>
<sequence>MLLNAECNDYFVSIGYQIGQATQMVKNTGTIKRLSDTYENLNNLLDRFNKLNWAVTNASSTTSINGAINNLNEGVKNLTQNTTSSPAYQTVLLALNSAVAMRQFVAPNIWLRKQWKHFSKHLR</sequence>
<gene>
    <name evidence="3" type="primary">omp137</name>
    <name evidence="2" type="synonym">omp250</name>
</gene>
<dbReference type="GeneID" id="99739369"/>
<dbReference type="RefSeq" id="WP_011577024.1">
    <property type="nucleotide sequence ID" value="NZ_FZLV01000006.1"/>
</dbReference>
<dbReference type="EMBL" id="LT632734">
    <property type="protein sequence ID" value="SFZ70476.1"/>
    <property type="molecule type" value="Genomic_DNA"/>
</dbReference>
<evidence type="ECO:0000313" key="3">
    <source>
        <dbReference type="EMBL" id="SFZ70776.1"/>
    </source>
</evidence>
<reference evidence="3" key="1">
    <citation type="submission" date="2016-10" db="EMBL/GenBank/DDBJ databases">
        <title>Proteomic and phylogenetic analysis of the outer membrane protein repertoire of gastric Helicobacter species.</title>
        <authorList>
            <person name="Joosten M."/>
        </authorList>
    </citation>
    <scope>NUCLEOTIDE SEQUENCE</scope>
    <source>
        <strain evidence="2">Acino1</strain>
        <strain evidence="3">Acino4</strain>
    </source>
</reference>
<dbReference type="EMBL" id="LT632876">
    <property type="protein sequence ID" value="SFZ70776.1"/>
    <property type="molecule type" value="Genomic_DNA"/>
</dbReference>
<name>A0A1M4NFS6_HELAC</name>
<feature type="domain" description="SabA N-terminal extracellular adhesion" evidence="1">
    <location>
        <begin position="31"/>
        <end position="106"/>
    </location>
</feature>
<organism evidence="3">
    <name type="scientific">Helicobacter acinonychis</name>
    <name type="common">Helicobacter acinonyx</name>
    <dbReference type="NCBI Taxonomy" id="212"/>
    <lineage>
        <taxon>Bacteria</taxon>
        <taxon>Pseudomonadati</taxon>
        <taxon>Campylobacterota</taxon>
        <taxon>Epsilonproteobacteria</taxon>
        <taxon>Campylobacterales</taxon>
        <taxon>Helicobacteraceae</taxon>
        <taxon>Helicobacter</taxon>
    </lineage>
</organism>
<protein>
    <submittedName>
        <fullName evidence="3">OMP137</fullName>
    </submittedName>
    <submittedName>
        <fullName evidence="2">OMP250</fullName>
    </submittedName>
</protein>
<dbReference type="AlphaFoldDB" id="A0A1M4NFS6"/>
<evidence type="ECO:0000259" key="1">
    <source>
        <dbReference type="Pfam" id="PF18304"/>
    </source>
</evidence>
<accession>A0A1M4NFS6</accession>
<dbReference type="Pfam" id="PF18304">
    <property type="entry name" value="SabA_adhesion"/>
    <property type="match status" value="1"/>
</dbReference>
<dbReference type="InterPro" id="IPR040838">
    <property type="entry name" value="SabA_N_adhesion"/>
</dbReference>